<dbReference type="GO" id="GO:0005634">
    <property type="term" value="C:nucleus"/>
    <property type="evidence" value="ECO:0007669"/>
    <property type="project" value="TreeGrafter"/>
</dbReference>
<gene>
    <name evidence="3" type="ORF">KQ657_000695</name>
</gene>
<reference evidence="3" key="1">
    <citation type="submission" date="2021-03" db="EMBL/GenBank/DDBJ databases">
        <authorList>
            <person name="Palmer J.M."/>
        </authorList>
    </citation>
    <scope>NUCLEOTIDE SEQUENCE</scope>
    <source>
        <strain evidence="3">ARV_011</strain>
    </source>
</reference>
<dbReference type="InterPro" id="IPR036883">
    <property type="entry name" value="PDCD5-like_sf"/>
</dbReference>
<dbReference type="EMBL" id="JAHMUF010000011">
    <property type="protein sequence ID" value="KAG7193622.1"/>
    <property type="molecule type" value="Genomic_DNA"/>
</dbReference>
<dbReference type="Proteomes" id="UP000790833">
    <property type="component" value="Unassembled WGS sequence"/>
</dbReference>
<dbReference type="PANTHER" id="PTHR10840">
    <property type="entry name" value="PROGRAMMED CELL DEATH PROTEIN 5"/>
    <property type="match status" value="1"/>
</dbReference>
<sequence length="130" mass="14541">MDETELNAIRSARLAELQKQALGSRAATTNASTGSGGASSESPSASLSNTVAQLLEPQARERLGRVRQVRPDRVEQIEQYLYKIYSMGQLQGRVSENEVVRLLESMRDEKPGVKIVYNRRHNEDSDSDYE</sequence>
<dbReference type="Gene3D" id="1.10.8.140">
    <property type="entry name" value="PDCD5-like"/>
    <property type="match status" value="1"/>
</dbReference>
<dbReference type="PANTHER" id="PTHR10840:SF0">
    <property type="entry name" value="PROGRAMMED CELL DEATH PROTEIN 5"/>
    <property type="match status" value="1"/>
</dbReference>
<accession>A0A9P7V9C8</accession>
<dbReference type="OrthoDB" id="10252486at2759"/>
<protein>
    <recommendedName>
        <fullName evidence="5">DNA-binding TFAR19-related protein</fullName>
    </recommendedName>
</protein>
<dbReference type="SUPFAM" id="SSF46950">
    <property type="entry name" value="Double-stranded DNA-binding domain"/>
    <property type="match status" value="1"/>
</dbReference>
<dbReference type="GeneID" id="66114069"/>
<dbReference type="InterPro" id="IPR002836">
    <property type="entry name" value="PDCD5-like"/>
</dbReference>
<evidence type="ECO:0008006" key="5">
    <source>
        <dbReference type="Google" id="ProtNLM"/>
    </source>
</evidence>
<dbReference type="PIRSF" id="PIRSF015730">
    <property type="entry name" value="TFAR19"/>
    <property type="match status" value="1"/>
</dbReference>
<dbReference type="AlphaFoldDB" id="A0A9P7V9C8"/>
<comment type="caution">
    <text evidence="3">The sequence shown here is derived from an EMBL/GenBank/DDBJ whole genome shotgun (WGS) entry which is preliminary data.</text>
</comment>
<dbReference type="RefSeq" id="XP_043049170.1">
    <property type="nucleotide sequence ID" value="XM_043191527.1"/>
</dbReference>
<evidence type="ECO:0000313" key="4">
    <source>
        <dbReference type="Proteomes" id="UP000790833"/>
    </source>
</evidence>
<dbReference type="Pfam" id="PF01984">
    <property type="entry name" value="dsDNA_bind"/>
    <property type="match status" value="1"/>
</dbReference>
<keyword evidence="4" id="KW-1185">Reference proteome</keyword>
<comment type="similarity">
    <text evidence="1">Belongs to the PDCD5 family.</text>
</comment>
<dbReference type="GO" id="GO:0003677">
    <property type="term" value="F:DNA binding"/>
    <property type="evidence" value="ECO:0007669"/>
    <property type="project" value="InterPro"/>
</dbReference>
<evidence type="ECO:0000256" key="1">
    <source>
        <dbReference type="ARBA" id="ARBA00010490"/>
    </source>
</evidence>
<feature type="region of interest" description="Disordered" evidence="2">
    <location>
        <begin position="20"/>
        <end position="49"/>
    </location>
</feature>
<proteinExistence type="inferred from homology"/>
<evidence type="ECO:0000313" key="3">
    <source>
        <dbReference type="EMBL" id="KAG7193622.1"/>
    </source>
</evidence>
<feature type="compositionally biased region" description="Low complexity" evidence="2">
    <location>
        <begin position="23"/>
        <end position="49"/>
    </location>
</feature>
<dbReference type="GO" id="GO:0005829">
    <property type="term" value="C:cytosol"/>
    <property type="evidence" value="ECO:0007669"/>
    <property type="project" value="TreeGrafter"/>
</dbReference>
<name>A0A9P7V9C8_9ASCO</name>
<organism evidence="3 4">
    <name type="scientific">Scheffersomyces spartinae</name>
    <dbReference type="NCBI Taxonomy" id="45513"/>
    <lineage>
        <taxon>Eukaryota</taxon>
        <taxon>Fungi</taxon>
        <taxon>Dikarya</taxon>
        <taxon>Ascomycota</taxon>
        <taxon>Saccharomycotina</taxon>
        <taxon>Pichiomycetes</taxon>
        <taxon>Debaryomycetaceae</taxon>
        <taxon>Scheffersomyces</taxon>
    </lineage>
</organism>
<evidence type="ECO:0000256" key="2">
    <source>
        <dbReference type="SAM" id="MobiDB-lite"/>
    </source>
</evidence>